<protein>
    <recommendedName>
        <fullName evidence="1">non-specific serine/threonine protein kinase</fullName>
        <ecNumber evidence="1">2.7.11.1</ecNumber>
    </recommendedName>
</protein>
<evidence type="ECO:0000256" key="2">
    <source>
        <dbReference type="ARBA" id="ARBA00022527"/>
    </source>
</evidence>
<dbReference type="HOGENOM" id="CLU_973840_0_0_1"/>
<evidence type="ECO:0000313" key="11">
    <source>
        <dbReference type="Proteomes" id="UP000054248"/>
    </source>
</evidence>
<evidence type="ECO:0000313" key="10">
    <source>
        <dbReference type="EMBL" id="KIO31709.1"/>
    </source>
</evidence>
<dbReference type="Gene3D" id="1.10.510.10">
    <property type="entry name" value="Transferase(Phosphotransferase) domain 1"/>
    <property type="match status" value="1"/>
</dbReference>
<keyword evidence="4" id="KW-0547">Nucleotide-binding</keyword>
<evidence type="ECO:0000256" key="5">
    <source>
        <dbReference type="ARBA" id="ARBA00022777"/>
    </source>
</evidence>
<organism evidence="10 11">
    <name type="scientific">Tulasnella calospora MUT 4182</name>
    <dbReference type="NCBI Taxonomy" id="1051891"/>
    <lineage>
        <taxon>Eukaryota</taxon>
        <taxon>Fungi</taxon>
        <taxon>Dikarya</taxon>
        <taxon>Basidiomycota</taxon>
        <taxon>Agaricomycotina</taxon>
        <taxon>Agaricomycetes</taxon>
        <taxon>Cantharellales</taxon>
        <taxon>Tulasnellaceae</taxon>
        <taxon>Tulasnella</taxon>
    </lineage>
</organism>
<dbReference type="SUPFAM" id="SSF56112">
    <property type="entry name" value="Protein kinase-like (PK-like)"/>
    <property type="match status" value="1"/>
</dbReference>
<evidence type="ECO:0000256" key="4">
    <source>
        <dbReference type="ARBA" id="ARBA00022741"/>
    </source>
</evidence>
<proteinExistence type="predicted"/>
<dbReference type="EMBL" id="KN822960">
    <property type="protein sequence ID" value="KIO31709.1"/>
    <property type="molecule type" value="Genomic_DNA"/>
</dbReference>
<dbReference type="OrthoDB" id="347657at2759"/>
<dbReference type="Proteomes" id="UP000054248">
    <property type="component" value="Unassembled WGS sequence"/>
</dbReference>
<keyword evidence="3" id="KW-0808">Transferase</keyword>
<evidence type="ECO:0000256" key="3">
    <source>
        <dbReference type="ARBA" id="ARBA00022679"/>
    </source>
</evidence>
<dbReference type="InterPro" id="IPR000719">
    <property type="entry name" value="Prot_kinase_dom"/>
</dbReference>
<dbReference type="GO" id="GO:0005737">
    <property type="term" value="C:cytoplasm"/>
    <property type="evidence" value="ECO:0007669"/>
    <property type="project" value="TreeGrafter"/>
</dbReference>
<gene>
    <name evidence="10" type="ORF">M407DRAFT_19225</name>
</gene>
<feature type="domain" description="Protein kinase" evidence="9">
    <location>
        <begin position="23"/>
        <end position="286"/>
    </location>
</feature>
<evidence type="ECO:0000256" key="7">
    <source>
        <dbReference type="ARBA" id="ARBA00047899"/>
    </source>
</evidence>
<dbReference type="EC" id="2.7.11.1" evidence="1"/>
<dbReference type="InterPro" id="IPR011009">
    <property type="entry name" value="Kinase-like_dom_sf"/>
</dbReference>
<dbReference type="PROSITE" id="PS50011">
    <property type="entry name" value="PROTEIN_KINASE_DOM"/>
    <property type="match status" value="1"/>
</dbReference>
<keyword evidence="2" id="KW-0723">Serine/threonine-protein kinase</keyword>
<reference evidence="10 11" key="1">
    <citation type="submission" date="2014-04" db="EMBL/GenBank/DDBJ databases">
        <authorList>
            <consortium name="DOE Joint Genome Institute"/>
            <person name="Kuo A."/>
            <person name="Girlanda M."/>
            <person name="Perotto S."/>
            <person name="Kohler A."/>
            <person name="Nagy L.G."/>
            <person name="Floudas D."/>
            <person name="Copeland A."/>
            <person name="Barry K.W."/>
            <person name="Cichocki N."/>
            <person name="Veneault-Fourrey C."/>
            <person name="LaButti K."/>
            <person name="Lindquist E.A."/>
            <person name="Lipzen A."/>
            <person name="Lundell T."/>
            <person name="Morin E."/>
            <person name="Murat C."/>
            <person name="Sun H."/>
            <person name="Tunlid A."/>
            <person name="Henrissat B."/>
            <person name="Grigoriev I.V."/>
            <person name="Hibbett D.S."/>
            <person name="Martin F."/>
            <person name="Nordberg H.P."/>
            <person name="Cantor M.N."/>
            <person name="Hua S.X."/>
        </authorList>
    </citation>
    <scope>NUCLEOTIDE SEQUENCE [LARGE SCALE GENOMIC DNA]</scope>
    <source>
        <strain evidence="10 11">MUT 4182</strain>
    </source>
</reference>
<evidence type="ECO:0000256" key="1">
    <source>
        <dbReference type="ARBA" id="ARBA00012513"/>
    </source>
</evidence>
<sequence>MNMESHQPTLAPGDQVFLGRHYVTVEKFLRLGPALENYPVENYCVLAKSLQKPNTVALRTLRKIPHTSKYLVDAALGEFDILASPREGGHPHIVELIDHATLYNPYRGRTTYNIYYLFADEEIGTLADIIEDLKKANRKPSEKEVLEIALQICEAVSFLHNFRPPLIHRNISPNNIVKTNRNVVKLSGFMGVALELDPYALDETIIPVLLDDIICYTDLCSRSPEMVTPQVHLGITTKSDVWSMGVVLYSAAFKRTIFPLDSSPVKISYQPHLAYRHVVAIIGKYI</sequence>
<name>A0A0C3QTT6_9AGAM</name>
<keyword evidence="6" id="KW-0067">ATP-binding</keyword>
<dbReference type="PANTHER" id="PTHR22967:SF57">
    <property type="entry name" value="AUXILIN, ISOFORM A-RELATED"/>
    <property type="match status" value="1"/>
</dbReference>
<keyword evidence="11" id="KW-1185">Reference proteome</keyword>
<evidence type="ECO:0000256" key="8">
    <source>
        <dbReference type="ARBA" id="ARBA00048679"/>
    </source>
</evidence>
<dbReference type="GO" id="GO:0004674">
    <property type="term" value="F:protein serine/threonine kinase activity"/>
    <property type="evidence" value="ECO:0007669"/>
    <property type="project" value="UniProtKB-KW"/>
</dbReference>
<keyword evidence="5" id="KW-0418">Kinase</keyword>
<dbReference type="SMART" id="SM00220">
    <property type="entry name" value="S_TKc"/>
    <property type="match status" value="1"/>
</dbReference>
<evidence type="ECO:0000256" key="6">
    <source>
        <dbReference type="ARBA" id="ARBA00022840"/>
    </source>
</evidence>
<comment type="catalytic activity">
    <reaction evidence="7">
        <text>L-threonyl-[protein] + ATP = O-phospho-L-threonyl-[protein] + ADP + H(+)</text>
        <dbReference type="Rhea" id="RHEA:46608"/>
        <dbReference type="Rhea" id="RHEA-COMP:11060"/>
        <dbReference type="Rhea" id="RHEA-COMP:11605"/>
        <dbReference type="ChEBI" id="CHEBI:15378"/>
        <dbReference type="ChEBI" id="CHEBI:30013"/>
        <dbReference type="ChEBI" id="CHEBI:30616"/>
        <dbReference type="ChEBI" id="CHEBI:61977"/>
        <dbReference type="ChEBI" id="CHEBI:456216"/>
        <dbReference type="EC" id="2.7.11.1"/>
    </reaction>
</comment>
<dbReference type="Pfam" id="PF00069">
    <property type="entry name" value="Pkinase"/>
    <property type="match status" value="1"/>
</dbReference>
<dbReference type="STRING" id="1051891.A0A0C3QTT6"/>
<accession>A0A0C3QTT6</accession>
<dbReference type="GO" id="GO:0005524">
    <property type="term" value="F:ATP binding"/>
    <property type="evidence" value="ECO:0007669"/>
    <property type="project" value="UniProtKB-KW"/>
</dbReference>
<evidence type="ECO:0000259" key="9">
    <source>
        <dbReference type="PROSITE" id="PS50011"/>
    </source>
</evidence>
<dbReference type="AlphaFoldDB" id="A0A0C3QTT6"/>
<dbReference type="PANTHER" id="PTHR22967">
    <property type="entry name" value="SERINE/THREONINE PROTEIN KINASE"/>
    <property type="match status" value="1"/>
</dbReference>
<reference evidence="11" key="2">
    <citation type="submission" date="2015-01" db="EMBL/GenBank/DDBJ databases">
        <title>Evolutionary Origins and Diversification of the Mycorrhizal Mutualists.</title>
        <authorList>
            <consortium name="DOE Joint Genome Institute"/>
            <consortium name="Mycorrhizal Genomics Consortium"/>
            <person name="Kohler A."/>
            <person name="Kuo A."/>
            <person name="Nagy L.G."/>
            <person name="Floudas D."/>
            <person name="Copeland A."/>
            <person name="Barry K.W."/>
            <person name="Cichocki N."/>
            <person name="Veneault-Fourrey C."/>
            <person name="LaButti K."/>
            <person name="Lindquist E.A."/>
            <person name="Lipzen A."/>
            <person name="Lundell T."/>
            <person name="Morin E."/>
            <person name="Murat C."/>
            <person name="Riley R."/>
            <person name="Ohm R."/>
            <person name="Sun H."/>
            <person name="Tunlid A."/>
            <person name="Henrissat B."/>
            <person name="Grigoriev I.V."/>
            <person name="Hibbett D.S."/>
            <person name="Martin F."/>
        </authorList>
    </citation>
    <scope>NUCLEOTIDE SEQUENCE [LARGE SCALE GENOMIC DNA]</scope>
    <source>
        <strain evidence="11">MUT 4182</strain>
    </source>
</reference>
<comment type="catalytic activity">
    <reaction evidence="8">
        <text>L-seryl-[protein] + ATP = O-phospho-L-seryl-[protein] + ADP + H(+)</text>
        <dbReference type="Rhea" id="RHEA:17989"/>
        <dbReference type="Rhea" id="RHEA-COMP:9863"/>
        <dbReference type="Rhea" id="RHEA-COMP:11604"/>
        <dbReference type="ChEBI" id="CHEBI:15378"/>
        <dbReference type="ChEBI" id="CHEBI:29999"/>
        <dbReference type="ChEBI" id="CHEBI:30616"/>
        <dbReference type="ChEBI" id="CHEBI:83421"/>
        <dbReference type="ChEBI" id="CHEBI:456216"/>
        <dbReference type="EC" id="2.7.11.1"/>
    </reaction>
</comment>